<dbReference type="RefSeq" id="WP_007664308.1">
    <property type="nucleotide sequence ID" value="NZ_ABJL02000008.1"/>
</dbReference>
<dbReference type="STRING" id="471870.BACINT_03054"/>
<protein>
    <submittedName>
        <fullName evidence="2">NAD dependent epimerase/dehydratase family protein</fullName>
    </submittedName>
</protein>
<dbReference type="OrthoDB" id="9801785at2"/>
<dbReference type="PANTHER" id="PTHR43245">
    <property type="entry name" value="BIFUNCTIONAL POLYMYXIN RESISTANCE PROTEIN ARNA"/>
    <property type="match status" value="1"/>
</dbReference>
<name>B3CHL2_9BACE</name>
<comment type="caution">
    <text evidence="2">The sequence shown here is derived from an EMBL/GenBank/DDBJ whole genome shotgun (WGS) entry which is preliminary data.</text>
</comment>
<dbReference type="Proteomes" id="UP000004596">
    <property type="component" value="Unassembled WGS sequence"/>
</dbReference>
<dbReference type="Pfam" id="PF01370">
    <property type="entry name" value="Epimerase"/>
    <property type="match status" value="1"/>
</dbReference>
<evidence type="ECO:0000313" key="3">
    <source>
        <dbReference type="Proteomes" id="UP000004596"/>
    </source>
</evidence>
<dbReference type="SUPFAM" id="SSF51735">
    <property type="entry name" value="NAD(P)-binding Rossmann-fold domains"/>
    <property type="match status" value="1"/>
</dbReference>
<evidence type="ECO:0000259" key="1">
    <source>
        <dbReference type="Pfam" id="PF01370"/>
    </source>
</evidence>
<evidence type="ECO:0000313" key="2">
    <source>
        <dbReference type="EMBL" id="EDV03928.1"/>
    </source>
</evidence>
<dbReference type="Gene3D" id="3.40.50.720">
    <property type="entry name" value="NAD(P)-binding Rossmann-like Domain"/>
    <property type="match status" value="1"/>
</dbReference>
<dbReference type="InterPro" id="IPR036291">
    <property type="entry name" value="NAD(P)-bd_dom_sf"/>
</dbReference>
<proteinExistence type="predicted"/>
<gene>
    <name evidence="2" type="ORF">BACINT_03054</name>
</gene>
<organism evidence="2 3">
    <name type="scientific">Bacteroides intestinalis DSM 17393</name>
    <dbReference type="NCBI Taxonomy" id="471870"/>
    <lineage>
        <taxon>Bacteria</taxon>
        <taxon>Pseudomonadati</taxon>
        <taxon>Bacteroidota</taxon>
        <taxon>Bacteroidia</taxon>
        <taxon>Bacteroidales</taxon>
        <taxon>Bacteroidaceae</taxon>
        <taxon>Bacteroides</taxon>
    </lineage>
</organism>
<sequence>MSKILITGASGFIGENLLEDLLLKQHIVINIDNNPPRNTFHKQFWHNVNINNYTKFKQVISDFNPDYIIHLAARTDLEGRILDDYSANINGVENLMQIVKTLPNLKKVIVTSSMLVCHTGYYPKDQFDYAPNTLYGESKVETEKIVWDNKPQCDWAIIRPTSIWGPWFGVPYRNFFDMVISRKYFHIGRKSCTKTYGYVGNAVYQIEQILFHETLNEDQKVFYIGDNPPTNIETWANEIAAELNSNIKRVPFWMLKTAAYFGDLLKLFNITFPMTSFRLKNMTTDNIIDLSETYNIAPNPPYSRIDGIKATLQWLKK</sequence>
<dbReference type="InterPro" id="IPR050177">
    <property type="entry name" value="Lipid_A_modif_metabolic_enz"/>
</dbReference>
<dbReference type="EMBL" id="ABJL02000008">
    <property type="protein sequence ID" value="EDV03928.1"/>
    <property type="molecule type" value="Genomic_DNA"/>
</dbReference>
<reference evidence="2 3" key="1">
    <citation type="submission" date="2008-04" db="EMBL/GenBank/DDBJ databases">
        <title>Draft genome sequence of Bacteroides intestinalis (DSM 17393).</title>
        <authorList>
            <person name="Sudarsanam P."/>
            <person name="Ley R."/>
            <person name="Guruge J."/>
            <person name="Turnbaugh P.J."/>
            <person name="Mahowald M."/>
            <person name="Liep D."/>
            <person name="Gordon J."/>
        </authorList>
    </citation>
    <scope>NUCLEOTIDE SEQUENCE [LARGE SCALE GENOMIC DNA]</scope>
    <source>
        <strain evidence="2 3">DSM 17393</strain>
    </source>
</reference>
<accession>B3CHL2</accession>
<dbReference type="AlphaFoldDB" id="B3CHL2"/>
<reference evidence="2 3" key="2">
    <citation type="submission" date="2008-04" db="EMBL/GenBank/DDBJ databases">
        <authorList>
            <person name="Fulton L."/>
            <person name="Clifton S."/>
            <person name="Fulton B."/>
            <person name="Xu J."/>
            <person name="Minx P."/>
            <person name="Pepin K.H."/>
            <person name="Johnson M."/>
            <person name="Thiruvilangam P."/>
            <person name="Bhonagiri V."/>
            <person name="Nash W.E."/>
            <person name="Mardis E.R."/>
            <person name="Wilson R.K."/>
        </authorList>
    </citation>
    <scope>NUCLEOTIDE SEQUENCE [LARGE SCALE GENOMIC DNA]</scope>
    <source>
        <strain evidence="2 3">DSM 17393</strain>
    </source>
</reference>
<feature type="domain" description="NAD-dependent epimerase/dehydratase" evidence="1">
    <location>
        <begin position="4"/>
        <end position="182"/>
    </location>
</feature>
<dbReference type="GeneID" id="26160384"/>
<dbReference type="InterPro" id="IPR001509">
    <property type="entry name" value="Epimerase_deHydtase"/>
</dbReference>
<dbReference type="eggNOG" id="COG0451">
    <property type="taxonomic scope" value="Bacteria"/>
</dbReference>
<dbReference type="PANTHER" id="PTHR43245:SF13">
    <property type="entry name" value="UDP-D-APIOSE_UDP-D-XYLOSE SYNTHASE 2"/>
    <property type="match status" value="1"/>
</dbReference>